<organism evidence="3 4">
    <name type="scientific">[Ruminococcus] lactaris</name>
    <dbReference type="NCBI Taxonomy" id="46228"/>
    <lineage>
        <taxon>Bacteria</taxon>
        <taxon>Bacillati</taxon>
        <taxon>Bacillota</taxon>
        <taxon>Clostridia</taxon>
        <taxon>Lachnospirales</taxon>
        <taxon>Lachnospiraceae</taxon>
        <taxon>Mediterraneibacter</taxon>
    </lineage>
</organism>
<dbReference type="AlphaFoldDB" id="A0A415D563"/>
<sequence length="201" mass="23471">MTNKILEEKVRKLEDELREIKSELKGEKFRSLEIGDTFELAGLTWKMLDRTDKGIVCLAERIKDSFNFGTNNDWKESSIRKYLNKEFYEKLVDEIGEDHVVAFERVLTSLDGQKEYGSCEDKVSIISLDEYRKYRELIPNEKYWWWTLTPDSTKCNNDTSWVRIVSPSGYFSSNYSNGSGGVRPFCIFSSPLFESCEEDDD</sequence>
<evidence type="ECO:0000256" key="1">
    <source>
        <dbReference type="SAM" id="Coils"/>
    </source>
</evidence>
<keyword evidence="1" id="KW-0175">Coiled coil</keyword>
<feature type="coiled-coil region" evidence="1">
    <location>
        <begin position="3"/>
        <end position="30"/>
    </location>
</feature>
<reference evidence="3 4" key="1">
    <citation type="submission" date="2018-08" db="EMBL/GenBank/DDBJ databases">
        <title>A genome reference for cultivated species of the human gut microbiota.</title>
        <authorList>
            <person name="Zou Y."/>
            <person name="Xue W."/>
            <person name="Luo G."/>
        </authorList>
    </citation>
    <scope>NUCLEOTIDE SEQUENCE [LARGE SCALE GENOMIC DNA]</scope>
    <source>
        <strain evidence="3 4">AM09-9</strain>
    </source>
</reference>
<dbReference type="Proteomes" id="UP000285832">
    <property type="component" value="Unassembled WGS sequence"/>
</dbReference>
<feature type="domain" description="DUF6273" evidence="2">
    <location>
        <begin position="120"/>
        <end position="188"/>
    </location>
</feature>
<evidence type="ECO:0000313" key="4">
    <source>
        <dbReference type="Proteomes" id="UP000285832"/>
    </source>
</evidence>
<name>A0A415D563_9FIRM</name>
<proteinExistence type="predicted"/>
<dbReference type="RefSeq" id="WP_118279148.1">
    <property type="nucleotide sequence ID" value="NZ_JAQDJO010000017.1"/>
</dbReference>
<comment type="caution">
    <text evidence="3">The sequence shown here is derived from an EMBL/GenBank/DDBJ whole genome shotgun (WGS) entry which is preliminary data.</text>
</comment>
<protein>
    <recommendedName>
        <fullName evidence="2">DUF6273 domain-containing protein</fullName>
    </recommendedName>
</protein>
<dbReference type="EMBL" id="QRMI01000018">
    <property type="protein sequence ID" value="RHJ61161.1"/>
    <property type="molecule type" value="Genomic_DNA"/>
</dbReference>
<evidence type="ECO:0000259" key="2">
    <source>
        <dbReference type="Pfam" id="PF19789"/>
    </source>
</evidence>
<dbReference type="InterPro" id="IPR046240">
    <property type="entry name" value="DUF6273"/>
</dbReference>
<gene>
    <name evidence="3" type="ORF">DW116_08285</name>
</gene>
<dbReference type="Pfam" id="PF19789">
    <property type="entry name" value="DUF6273"/>
    <property type="match status" value="1"/>
</dbReference>
<accession>A0A415D563</accession>
<evidence type="ECO:0000313" key="3">
    <source>
        <dbReference type="EMBL" id="RHJ61161.1"/>
    </source>
</evidence>